<feature type="transmembrane region" description="Helical" evidence="1">
    <location>
        <begin position="21"/>
        <end position="43"/>
    </location>
</feature>
<evidence type="ECO:0000313" key="2">
    <source>
        <dbReference type="EMBL" id="ERN53877.1"/>
    </source>
</evidence>
<proteinExistence type="predicted"/>
<dbReference type="EMBL" id="ATAE01000017">
    <property type="protein sequence ID" value="ERN53877.1"/>
    <property type="molecule type" value="Genomic_DNA"/>
</dbReference>
<organism evidence="2 3">
    <name type="scientific">Alkalihalophilus marmarensis DSM 21297</name>
    <dbReference type="NCBI Taxonomy" id="1188261"/>
    <lineage>
        <taxon>Bacteria</taxon>
        <taxon>Bacillati</taxon>
        <taxon>Bacillota</taxon>
        <taxon>Bacilli</taxon>
        <taxon>Bacillales</taxon>
        <taxon>Bacillaceae</taxon>
        <taxon>Alkalihalophilus</taxon>
    </lineage>
</organism>
<reference evidence="2 3" key="1">
    <citation type="journal article" date="2013" name="Genome Announc.">
        <title>Genome Sequence of the Extreme Obligate Alkaliphile Bacillus marmarensis Strain DSM 21297.</title>
        <authorList>
            <person name="Wernick D.G."/>
            <person name="Choi K.Y."/>
            <person name="Tat C.A."/>
            <person name="Lafontaine Rivera J.G."/>
            <person name="Liao J.C."/>
        </authorList>
    </citation>
    <scope>NUCLEOTIDE SEQUENCE [LARGE SCALE GENOMIC DNA]</scope>
    <source>
        <strain evidence="2 3">DSM 21297</strain>
    </source>
</reference>
<keyword evidence="3" id="KW-1185">Reference proteome</keyword>
<gene>
    <name evidence="2" type="ORF">A33I_09635</name>
</gene>
<evidence type="ECO:0000313" key="3">
    <source>
        <dbReference type="Proteomes" id="UP000017170"/>
    </source>
</evidence>
<dbReference type="AlphaFoldDB" id="U6SRA8"/>
<keyword evidence="1" id="KW-0812">Transmembrane</keyword>
<dbReference type="RefSeq" id="WP_022627632.1">
    <property type="nucleotide sequence ID" value="NZ_ATAE01000017.1"/>
</dbReference>
<sequence>MDADQPLTLKIFKYITSKFSGAGLLLFILFIILLVFSTGFNLYQLVEELSSPNIWFLIYIYMEC</sequence>
<name>U6SRA8_9BACI</name>
<dbReference type="Proteomes" id="UP000017170">
    <property type="component" value="Unassembled WGS sequence"/>
</dbReference>
<protein>
    <submittedName>
        <fullName evidence="2">Uncharacterized protein</fullName>
    </submittedName>
</protein>
<evidence type="ECO:0000256" key="1">
    <source>
        <dbReference type="SAM" id="Phobius"/>
    </source>
</evidence>
<keyword evidence="1" id="KW-0472">Membrane</keyword>
<accession>U6SRA8</accession>
<dbReference type="PATRIC" id="fig|1188261.3.peg.1301"/>
<comment type="caution">
    <text evidence="2">The sequence shown here is derived from an EMBL/GenBank/DDBJ whole genome shotgun (WGS) entry which is preliminary data.</text>
</comment>
<keyword evidence="1" id="KW-1133">Transmembrane helix</keyword>